<dbReference type="EMBL" id="UGLJ01000002">
    <property type="protein sequence ID" value="STT94693.1"/>
    <property type="molecule type" value="Genomic_DNA"/>
</dbReference>
<organism evidence="1 2">
    <name type="scientific">Klebsiella pneumoniae</name>
    <dbReference type="NCBI Taxonomy" id="573"/>
    <lineage>
        <taxon>Bacteria</taxon>
        <taxon>Pseudomonadati</taxon>
        <taxon>Pseudomonadota</taxon>
        <taxon>Gammaproteobacteria</taxon>
        <taxon>Enterobacterales</taxon>
        <taxon>Enterobacteriaceae</taxon>
        <taxon>Klebsiella/Raoultella group</taxon>
        <taxon>Klebsiella</taxon>
        <taxon>Klebsiella pneumoniae complex</taxon>
    </lineage>
</organism>
<evidence type="ECO:0000313" key="2">
    <source>
        <dbReference type="Proteomes" id="UP000254103"/>
    </source>
</evidence>
<dbReference type="SUPFAM" id="SSF47413">
    <property type="entry name" value="lambda repressor-like DNA-binding domains"/>
    <property type="match status" value="1"/>
</dbReference>
<dbReference type="Proteomes" id="UP000254103">
    <property type="component" value="Unassembled WGS sequence"/>
</dbReference>
<sequence>MRKSEVINYFGGVCKTALALGIKHPSVSEWPEIIPEVRAYQVEKITNGRLKFDQSLYQNSTDSAA</sequence>
<dbReference type="Gene3D" id="1.10.260.40">
    <property type="entry name" value="lambda repressor-like DNA-binding domains"/>
    <property type="match status" value="1"/>
</dbReference>
<dbReference type="AlphaFoldDB" id="A0A377Y576"/>
<dbReference type="Pfam" id="PF14549">
    <property type="entry name" value="P22_Cro"/>
    <property type="match status" value="1"/>
</dbReference>
<proteinExistence type="predicted"/>
<reference evidence="1 2" key="1">
    <citation type="submission" date="2018-06" db="EMBL/GenBank/DDBJ databases">
        <authorList>
            <consortium name="Pathogen Informatics"/>
            <person name="Doyle S."/>
        </authorList>
    </citation>
    <scope>NUCLEOTIDE SEQUENCE [LARGE SCALE GENOMIC DNA]</scope>
    <source>
        <strain evidence="1 2">NCTC5052</strain>
    </source>
</reference>
<gene>
    <name evidence="1" type="ORF">NCTC5052_03134</name>
</gene>
<evidence type="ECO:0000313" key="1">
    <source>
        <dbReference type="EMBL" id="STT94693.1"/>
    </source>
</evidence>
<keyword evidence="1" id="KW-0238">DNA-binding</keyword>
<dbReference type="GO" id="GO:0003677">
    <property type="term" value="F:DNA binding"/>
    <property type="evidence" value="ECO:0007669"/>
    <property type="project" value="UniProtKB-KW"/>
</dbReference>
<dbReference type="RefSeq" id="WP_074184689.1">
    <property type="nucleotide sequence ID" value="NZ_CATIRD010000007.1"/>
</dbReference>
<name>A0A377Y576_KLEPN</name>
<accession>A0A377Y576</accession>
<dbReference type="InterPro" id="IPR010982">
    <property type="entry name" value="Lambda_DNA-bd_dom_sf"/>
</dbReference>
<protein>
    <submittedName>
        <fullName evidence="1">DNA-binding transcriptional regulator DicC</fullName>
    </submittedName>
</protein>